<evidence type="ECO:0000313" key="1">
    <source>
        <dbReference type="EMBL" id="KAI7998504.1"/>
    </source>
</evidence>
<sequence length="90" mass="10592">MGSFPLQVRHLQPLTQVQNLKQTPKKREEKRSEANNVILLPRDLERTLNLLSLTFLFTFFLFSVLIIRKSHGVISYMPMLPKLYFPLCFV</sequence>
<proteinExistence type="predicted"/>
<reference evidence="1 2" key="1">
    <citation type="journal article" date="2022" name="Plant J.">
        <title>Chromosome-level genome of Camellia lanceoleosa provides a valuable resource for understanding genome evolution and self-incompatibility.</title>
        <authorList>
            <person name="Gong W."/>
            <person name="Xiao S."/>
            <person name="Wang L."/>
            <person name="Liao Z."/>
            <person name="Chang Y."/>
            <person name="Mo W."/>
            <person name="Hu G."/>
            <person name="Li W."/>
            <person name="Zhao G."/>
            <person name="Zhu H."/>
            <person name="Hu X."/>
            <person name="Ji K."/>
            <person name="Xiang X."/>
            <person name="Song Q."/>
            <person name="Yuan D."/>
            <person name="Jin S."/>
            <person name="Zhang L."/>
        </authorList>
    </citation>
    <scope>NUCLEOTIDE SEQUENCE [LARGE SCALE GENOMIC DNA]</scope>
    <source>
        <strain evidence="1">SQ_2022a</strain>
    </source>
</reference>
<protein>
    <submittedName>
        <fullName evidence="1">Uncharacterized protein</fullName>
    </submittedName>
</protein>
<evidence type="ECO:0000313" key="2">
    <source>
        <dbReference type="Proteomes" id="UP001060215"/>
    </source>
</evidence>
<dbReference type="Proteomes" id="UP001060215">
    <property type="component" value="Chromosome 10"/>
</dbReference>
<organism evidence="1 2">
    <name type="scientific">Camellia lanceoleosa</name>
    <dbReference type="NCBI Taxonomy" id="1840588"/>
    <lineage>
        <taxon>Eukaryota</taxon>
        <taxon>Viridiplantae</taxon>
        <taxon>Streptophyta</taxon>
        <taxon>Embryophyta</taxon>
        <taxon>Tracheophyta</taxon>
        <taxon>Spermatophyta</taxon>
        <taxon>Magnoliopsida</taxon>
        <taxon>eudicotyledons</taxon>
        <taxon>Gunneridae</taxon>
        <taxon>Pentapetalae</taxon>
        <taxon>asterids</taxon>
        <taxon>Ericales</taxon>
        <taxon>Theaceae</taxon>
        <taxon>Camellia</taxon>
    </lineage>
</organism>
<accession>A0ACC0GCF0</accession>
<dbReference type="EMBL" id="CM045767">
    <property type="protein sequence ID" value="KAI7998504.1"/>
    <property type="molecule type" value="Genomic_DNA"/>
</dbReference>
<comment type="caution">
    <text evidence="1">The sequence shown here is derived from an EMBL/GenBank/DDBJ whole genome shotgun (WGS) entry which is preliminary data.</text>
</comment>
<name>A0ACC0GCF0_9ERIC</name>
<keyword evidence="2" id="KW-1185">Reference proteome</keyword>
<gene>
    <name evidence="1" type="ORF">LOK49_LG10G00590</name>
</gene>